<keyword evidence="3" id="KW-1185">Reference proteome</keyword>
<evidence type="ECO:0000259" key="1">
    <source>
        <dbReference type="SMART" id="SM00357"/>
    </source>
</evidence>
<feature type="domain" description="Cold-shock" evidence="1">
    <location>
        <begin position="5"/>
        <end position="71"/>
    </location>
</feature>
<evidence type="ECO:0000313" key="2">
    <source>
        <dbReference type="EMBL" id="OAT79316.1"/>
    </source>
</evidence>
<comment type="caution">
    <text evidence="2">The sequence shown here is derived from an EMBL/GenBank/DDBJ whole genome shotgun (WGS) entry which is preliminary data.</text>
</comment>
<dbReference type="GO" id="GO:0003676">
    <property type="term" value="F:nucleic acid binding"/>
    <property type="evidence" value="ECO:0007669"/>
    <property type="project" value="InterPro"/>
</dbReference>
<dbReference type="EMBL" id="LYVF01000201">
    <property type="protein sequence ID" value="OAT79316.1"/>
    <property type="molecule type" value="Genomic_DNA"/>
</dbReference>
<gene>
    <name evidence="2" type="ORF">A6M21_16270</name>
</gene>
<dbReference type="InterPro" id="IPR011129">
    <property type="entry name" value="CSD"/>
</dbReference>
<accession>A0A1B7LAG3</accession>
<name>A0A1B7LAG3_9FIRM</name>
<dbReference type="AlphaFoldDB" id="A0A1B7LAG3"/>
<dbReference type="SMART" id="SM00357">
    <property type="entry name" value="CSP"/>
    <property type="match status" value="1"/>
</dbReference>
<proteinExistence type="predicted"/>
<protein>
    <recommendedName>
        <fullName evidence="1">Cold-shock domain-containing protein</fullName>
    </recommendedName>
</protein>
<reference evidence="2 3" key="1">
    <citation type="submission" date="2016-04" db="EMBL/GenBank/DDBJ databases">
        <authorList>
            <person name="Evans L.H."/>
            <person name="Alamgir A."/>
            <person name="Owens N."/>
            <person name="Weber N.D."/>
            <person name="Virtaneva K."/>
            <person name="Barbian K."/>
            <person name="Babar A."/>
            <person name="Rosenke K."/>
        </authorList>
    </citation>
    <scope>NUCLEOTIDE SEQUENCE [LARGE SCALE GENOMIC DNA]</scope>
    <source>
        <strain evidence="2 3">LMa1</strain>
    </source>
</reference>
<dbReference type="RefSeq" id="WP_066671903.1">
    <property type="nucleotide sequence ID" value="NZ_LYVF01000201.1"/>
</dbReference>
<dbReference type="STRING" id="1838280.A6M21_16270"/>
<organism evidence="2 3">
    <name type="scientific">Desulfotomaculum copahuensis</name>
    <dbReference type="NCBI Taxonomy" id="1838280"/>
    <lineage>
        <taxon>Bacteria</taxon>
        <taxon>Bacillati</taxon>
        <taxon>Bacillota</taxon>
        <taxon>Clostridia</taxon>
        <taxon>Eubacteriales</taxon>
        <taxon>Desulfotomaculaceae</taxon>
        <taxon>Desulfotomaculum</taxon>
    </lineage>
</organism>
<sequence length="71" mass="8031">MEIANGIIISLHAKKRFGWIRQANGTDLFFHALSCLEPFKNLREGMAVQFMVVESKERKDAKKKAIAVVVV</sequence>
<dbReference type="SUPFAM" id="SSF50249">
    <property type="entry name" value="Nucleic acid-binding proteins"/>
    <property type="match status" value="1"/>
</dbReference>
<dbReference type="Proteomes" id="UP000078532">
    <property type="component" value="Unassembled WGS sequence"/>
</dbReference>
<dbReference type="OrthoDB" id="9805039at2"/>
<dbReference type="InterPro" id="IPR002059">
    <property type="entry name" value="CSP_DNA-bd"/>
</dbReference>
<dbReference type="Gene3D" id="2.40.50.140">
    <property type="entry name" value="Nucleic acid-binding proteins"/>
    <property type="match status" value="1"/>
</dbReference>
<dbReference type="InterPro" id="IPR012340">
    <property type="entry name" value="NA-bd_OB-fold"/>
</dbReference>
<evidence type="ECO:0000313" key="3">
    <source>
        <dbReference type="Proteomes" id="UP000078532"/>
    </source>
</evidence>
<dbReference type="Pfam" id="PF00313">
    <property type="entry name" value="CSD"/>
    <property type="match status" value="1"/>
</dbReference>